<comment type="caution">
    <text evidence="1">The sequence shown here is derived from an EMBL/GenBank/DDBJ whole genome shotgun (WGS) entry which is preliminary data.</text>
</comment>
<dbReference type="AlphaFoldDB" id="A0A9X2CLB3"/>
<proteinExistence type="predicted"/>
<evidence type="ECO:0000313" key="1">
    <source>
        <dbReference type="EMBL" id="MCL1142549.1"/>
    </source>
</evidence>
<keyword evidence="2" id="KW-1185">Reference proteome</keyword>
<reference evidence="1" key="1">
    <citation type="submission" date="2022-01" db="EMBL/GenBank/DDBJ databases">
        <title>Whole genome-based taxonomy of the Shewanellaceae.</title>
        <authorList>
            <person name="Martin-Rodriguez A.J."/>
        </authorList>
    </citation>
    <scope>NUCLEOTIDE SEQUENCE</scope>
    <source>
        <strain evidence="1">DSM 16422</strain>
    </source>
</reference>
<dbReference type="RefSeq" id="WP_248995228.1">
    <property type="nucleotide sequence ID" value="NZ_JAKIKP010000004.1"/>
</dbReference>
<accession>A0A9X2CLB3</accession>
<sequence>MNHKLFSINQKTNKIAQADNVSADINMYSKSRWLLVPSNSAFFLANKINLIAKFSDGSKQSNAIENRAVIIIDIMGTQGSSPEKN</sequence>
<protein>
    <submittedName>
        <fullName evidence="1">Uncharacterized protein</fullName>
    </submittedName>
</protein>
<organism evidence="1 2">
    <name type="scientific">Shewanella gaetbuli</name>
    <dbReference type="NCBI Taxonomy" id="220752"/>
    <lineage>
        <taxon>Bacteria</taxon>
        <taxon>Pseudomonadati</taxon>
        <taxon>Pseudomonadota</taxon>
        <taxon>Gammaproteobacteria</taxon>
        <taxon>Alteromonadales</taxon>
        <taxon>Shewanellaceae</taxon>
        <taxon>Shewanella</taxon>
    </lineage>
</organism>
<gene>
    <name evidence="1" type="ORF">L2672_07595</name>
</gene>
<evidence type="ECO:0000313" key="2">
    <source>
        <dbReference type="Proteomes" id="UP001139333"/>
    </source>
</evidence>
<dbReference type="EMBL" id="JAKIKP010000004">
    <property type="protein sequence ID" value="MCL1142549.1"/>
    <property type="molecule type" value="Genomic_DNA"/>
</dbReference>
<dbReference type="Proteomes" id="UP001139333">
    <property type="component" value="Unassembled WGS sequence"/>
</dbReference>
<name>A0A9X2CLB3_9GAMM</name>